<proteinExistence type="predicted"/>
<keyword evidence="1" id="KW-0812">Transmembrane</keyword>
<name>A0ABS6KTQ0_9MYCO</name>
<sequence length="172" mass="19628">MSAFRDAVAAATQGTPYCVVTTQKGFDVQLDIVNAQWWDLYNRAGLRKSFRWRVTERKSSFTITDRQINVAWRGGVPGFGATMEVQGGRIFSFSRQKIWAISDHGRVQPVVDYRFNSREGRDLIRLVARQQGLKERQPLILQLTAAFILVTPIFFAGYGIIRLFLWIAGIQN</sequence>
<evidence type="ECO:0000313" key="3">
    <source>
        <dbReference type="Proteomes" id="UP000812982"/>
    </source>
</evidence>
<reference evidence="2 3" key="1">
    <citation type="journal article" date="2021" name="Sci. Rep.">
        <title>Phenotypic and genomic hallmarks of a novel, potentially pathogenic rapidly growing Mycobacterium species related to the Mycobacterium fortuitum complex.</title>
        <authorList>
            <person name="Gharbi R."/>
            <person name="Khanna V."/>
            <person name="Frigui W."/>
            <person name="Mhenni B."/>
            <person name="Brosch R."/>
            <person name="Mardassi H."/>
        </authorList>
    </citation>
    <scope>NUCLEOTIDE SEQUENCE [LARGE SCALE GENOMIC DNA]</scope>
    <source>
        <strain evidence="2 3">TNTM28</strain>
    </source>
</reference>
<feature type="transmembrane region" description="Helical" evidence="1">
    <location>
        <begin position="139"/>
        <end position="167"/>
    </location>
</feature>
<gene>
    <name evidence="2" type="ORF">FR943_24710</name>
</gene>
<evidence type="ECO:0000256" key="1">
    <source>
        <dbReference type="SAM" id="Phobius"/>
    </source>
</evidence>
<evidence type="ECO:0000313" key="2">
    <source>
        <dbReference type="EMBL" id="MBU9767025.1"/>
    </source>
</evidence>
<organism evidence="2 3">
    <name type="scientific">[Mycobacterium] fortunisiensis</name>
    <dbReference type="NCBI Taxonomy" id="2600579"/>
    <lineage>
        <taxon>Bacteria</taxon>
        <taxon>Bacillati</taxon>
        <taxon>Actinomycetota</taxon>
        <taxon>Actinomycetes</taxon>
        <taxon>Mycobacteriales</taxon>
        <taxon>Mycobacteriaceae</taxon>
        <taxon>Mycolicibacterium</taxon>
    </lineage>
</organism>
<dbReference type="Proteomes" id="UP000812982">
    <property type="component" value="Unassembled WGS sequence"/>
</dbReference>
<keyword evidence="3" id="KW-1185">Reference proteome</keyword>
<accession>A0ABS6KTQ0</accession>
<comment type="caution">
    <text evidence="2">The sequence shown here is derived from an EMBL/GenBank/DDBJ whole genome shotgun (WGS) entry which is preliminary data.</text>
</comment>
<keyword evidence="1" id="KW-1133">Transmembrane helix</keyword>
<protein>
    <submittedName>
        <fullName evidence="2">Uncharacterized protein</fullName>
    </submittedName>
</protein>
<keyword evidence="1" id="KW-0472">Membrane</keyword>
<dbReference type="RefSeq" id="WP_217160874.1">
    <property type="nucleotide sequence ID" value="NZ_VOMB01000027.1"/>
</dbReference>
<dbReference type="EMBL" id="VOMB01000027">
    <property type="protein sequence ID" value="MBU9767025.1"/>
    <property type="molecule type" value="Genomic_DNA"/>
</dbReference>